<keyword evidence="4" id="KW-1185">Reference proteome</keyword>
<dbReference type="PANTHER" id="PTHR10609:SF14">
    <property type="entry name" value="BIOTINIDASE"/>
    <property type="match status" value="1"/>
</dbReference>
<dbReference type="GO" id="GO:0016787">
    <property type="term" value="F:hydrolase activity"/>
    <property type="evidence" value="ECO:0007669"/>
    <property type="project" value="UniProtKB-KW"/>
</dbReference>
<evidence type="ECO:0000313" key="4">
    <source>
        <dbReference type="Proteomes" id="UP000625711"/>
    </source>
</evidence>
<dbReference type="PROSITE" id="PS51257">
    <property type="entry name" value="PROKAR_LIPOPROTEIN"/>
    <property type="match status" value="1"/>
</dbReference>
<name>A0A834I3I5_RHYFE</name>
<keyword evidence="1" id="KW-0378">Hydrolase</keyword>
<dbReference type="Proteomes" id="UP000625711">
    <property type="component" value="Unassembled WGS sequence"/>
</dbReference>
<feature type="domain" description="Vanin C-terminal" evidence="2">
    <location>
        <begin position="1"/>
        <end position="109"/>
    </location>
</feature>
<evidence type="ECO:0000259" key="2">
    <source>
        <dbReference type="Pfam" id="PF19018"/>
    </source>
</evidence>
<gene>
    <name evidence="3" type="ORF">GWI33_015316</name>
</gene>
<dbReference type="InterPro" id="IPR040154">
    <property type="entry name" value="Biotinidase/VNN"/>
</dbReference>
<dbReference type="PANTHER" id="PTHR10609">
    <property type="entry name" value="BIOTINIDASE-RELATED"/>
    <property type="match status" value="1"/>
</dbReference>
<proteinExistence type="predicted"/>
<dbReference type="InterPro" id="IPR043957">
    <property type="entry name" value="Vanin_C"/>
</dbReference>
<sequence length="132" mass="14553">MAYNGKATLNSKSVTLQLCSLLACSSNDISTCGTRPSTSYQTKFRHISVRSNFTLSGSDALYRPMTITGALKSVYNVTYKDTVYKAAHDITLNTTRTTDNLILFGIYGKGAGETMHISMFLILLTIFLRSLF</sequence>
<accession>A0A834I3I5</accession>
<protein>
    <recommendedName>
        <fullName evidence="2">Vanin C-terminal domain-containing protein</fullName>
    </recommendedName>
</protein>
<dbReference type="AlphaFoldDB" id="A0A834I3I5"/>
<reference evidence="3" key="1">
    <citation type="submission" date="2020-08" db="EMBL/GenBank/DDBJ databases">
        <title>Genome sequencing and assembly of the red palm weevil Rhynchophorus ferrugineus.</title>
        <authorList>
            <person name="Dias G.B."/>
            <person name="Bergman C.M."/>
            <person name="Manee M."/>
        </authorList>
    </citation>
    <scope>NUCLEOTIDE SEQUENCE</scope>
    <source>
        <strain evidence="3">AA-2017</strain>
        <tissue evidence="3">Whole larva</tissue>
    </source>
</reference>
<evidence type="ECO:0000313" key="3">
    <source>
        <dbReference type="EMBL" id="KAF7271836.1"/>
    </source>
</evidence>
<organism evidence="3 4">
    <name type="scientific">Rhynchophorus ferrugineus</name>
    <name type="common">Red palm weevil</name>
    <name type="synonym">Curculio ferrugineus</name>
    <dbReference type="NCBI Taxonomy" id="354439"/>
    <lineage>
        <taxon>Eukaryota</taxon>
        <taxon>Metazoa</taxon>
        <taxon>Ecdysozoa</taxon>
        <taxon>Arthropoda</taxon>
        <taxon>Hexapoda</taxon>
        <taxon>Insecta</taxon>
        <taxon>Pterygota</taxon>
        <taxon>Neoptera</taxon>
        <taxon>Endopterygota</taxon>
        <taxon>Coleoptera</taxon>
        <taxon>Polyphaga</taxon>
        <taxon>Cucujiformia</taxon>
        <taxon>Curculionidae</taxon>
        <taxon>Dryophthorinae</taxon>
        <taxon>Rhynchophorus</taxon>
    </lineage>
</organism>
<evidence type="ECO:0000256" key="1">
    <source>
        <dbReference type="ARBA" id="ARBA00022801"/>
    </source>
</evidence>
<dbReference type="Pfam" id="PF19018">
    <property type="entry name" value="Vanin_C"/>
    <property type="match status" value="1"/>
</dbReference>
<dbReference type="EMBL" id="JAACXV010013888">
    <property type="protein sequence ID" value="KAF7271836.1"/>
    <property type="molecule type" value="Genomic_DNA"/>
</dbReference>
<comment type="caution">
    <text evidence="3">The sequence shown here is derived from an EMBL/GenBank/DDBJ whole genome shotgun (WGS) entry which is preliminary data.</text>
</comment>